<evidence type="ECO:0000256" key="4">
    <source>
        <dbReference type="ARBA" id="ARBA00022840"/>
    </source>
</evidence>
<evidence type="ECO:0000256" key="2">
    <source>
        <dbReference type="ARBA" id="ARBA00022801"/>
    </source>
</evidence>
<gene>
    <name evidence="8" type="primary">dbpA</name>
    <name evidence="8" type="ORF">GCM10011339_08690</name>
</gene>
<dbReference type="InterPro" id="IPR005580">
    <property type="entry name" value="DbpA/CsdA_RNA-bd_dom"/>
</dbReference>
<dbReference type="InterPro" id="IPR014001">
    <property type="entry name" value="Helicase_ATP-bd"/>
</dbReference>
<dbReference type="PROSITE" id="PS51194">
    <property type="entry name" value="HELICASE_CTER"/>
    <property type="match status" value="1"/>
</dbReference>
<evidence type="ECO:0000313" key="8">
    <source>
        <dbReference type="EMBL" id="GGF22927.1"/>
    </source>
</evidence>
<dbReference type="EMBL" id="BMIU01000003">
    <property type="protein sequence ID" value="GGF22927.1"/>
    <property type="molecule type" value="Genomic_DNA"/>
</dbReference>
<accession>A0ABQ1UMX7</accession>
<dbReference type="Gene3D" id="3.30.70.330">
    <property type="match status" value="1"/>
</dbReference>
<dbReference type="GO" id="GO:0004386">
    <property type="term" value="F:helicase activity"/>
    <property type="evidence" value="ECO:0007669"/>
    <property type="project" value="UniProtKB-KW"/>
</dbReference>
<dbReference type="Pfam" id="PF00271">
    <property type="entry name" value="Helicase_C"/>
    <property type="match status" value="1"/>
</dbReference>
<dbReference type="PANTHER" id="PTHR47959:SF1">
    <property type="entry name" value="ATP-DEPENDENT RNA HELICASE DBPA"/>
    <property type="match status" value="1"/>
</dbReference>
<keyword evidence="3 8" id="KW-0347">Helicase</keyword>
<feature type="domain" description="Helicase ATP-binding" evidence="6">
    <location>
        <begin position="28"/>
        <end position="195"/>
    </location>
</feature>
<dbReference type="PROSITE" id="PS51192">
    <property type="entry name" value="HELICASE_ATP_BIND_1"/>
    <property type="match status" value="1"/>
</dbReference>
<feature type="domain" description="Helicase C-terminal" evidence="7">
    <location>
        <begin position="215"/>
        <end position="367"/>
    </location>
</feature>
<dbReference type="InterPro" id="IPR050079">
    <property type="entry name" value="DEAD_box_RNA_helicase"/>
</dbReference>
<keyword evidence="9" id="KW-1185">Reference proteome</keyword>
<protein>
    <submittedName>
        <fullName evidence="8">Helicase</fullName>
    </submittedName>
</protein>
<comment type="similarity">
    <text evidence="5">Belongs to the DEAD box helicase family.</text>
</comment>
<dbReference type="RefSeq" id="WP_137402032.1">
    <property type="nucleotide sequence ID" value="NZ_BMIU01000003.1"/>
</dbReference>
<evidence type="ECO:0000259" key="6">
    <source>
        <dbReference type="PROSITE" id="PS51192"/>
    </source>
</evidence>
<dbReference type="Pfam" id="PF03880">
    <property type="entry name" value="DbpA"/>
    <property type="match status" value="1"/>
</dbReference>
<evidence type="ECO:0000259" key="7">
    <source>
        <dbReference type="PROSITE" id="PS51194"/>
    </source>
</evidence>
<proteinExistence type="inferred from homology"/>
<dbReference type="InterPro" id="IPR044742">
    <property type="entry name" value="DEAD/DEAH_RhlB"/>
</dbReference>
<dbReference type="SMART" id="SM00490">
    <property type="entry name" value="HELICc"/>
    <property type="match status" value="1"/>
</dbReference>
<dbReference type="PANTHER" id="PTHR47959">
    <property type="entry name" value="ATP-DEPENDENT RNA HELICASE RHLE-RELATED"/>
    <property type="match status" value="1"/>
</dbReference>
<evidence type="ECO:0000256" key="3">
    <source>
        <dbReference type="ARBA" id="ARBA00022806"/>
    </source>
</evidence>
<dbReference type="InterPro" id="IPR001650">
    <property type="entry name" value="Helicase_C-like"/>
</dbReference>
<dbReference type="SMART" id="SM00487">
    <property type="entry name" value="DEXDc"/>
    <property type="match status" value="1"/>
</dbReference>
<dbReference type="InterPro" id="IPR012677">
    <property type="entry name" value="Nucleotide-bd_a/b_plait_sf"/>
</dbReference>
<comment type="caution">
    <text evidence="8">The sequence shown here is derived from an EMBL/GenBank/DDBJ whole genome shotgun (WGS) entry which is preliminary data.</text>
</comment>
<name>A0ABQ1UMX7_9BACT</name>
<organism evidence="8 9">
    <name type="scientific">Echinicola rosea</name>
    <dbReference type="NCBI Taxonomy" id="1807691"/>
    <lineage>
        <taxon>Bacteria</taxon>
        <taxon>Pseudomonadati</taxon>
        <taxon>Bacteroidota</taxon>
        <taxon>Cytophagia</taxon>
        <taxon>Cytophagales</taxon>
        <taxon>Cyclobacteriaceae</taxon>
        <taxon>Echinicola</taxon>
    </lineage>
</organism>
<dbReference type="InterPro" id="IPR027417">
    <property type="entry name" value="P-loop_NTPase"/>
</dbReference>
<dbReference type="InterPro" id="IPR011545">
    <property type="entry name" value="DEAD/DEAH_box_helicase_dom"/>
</dbReference>
<sequence>MTLSNLNPQNILQNLGISSLNEMQQATLQASKEHANLMLIAPTGSGKTLAYLLSLLEKLEEKDGIQAMILAPTRELVIQIESVLKQMKLPIKTNACYGGHLFSIERKNFSVPPSILVGTPGRIKDHLERGTFSPDTIRHLIFDEFDKSLEMGFTGQMKYITGQLYQVTHKVLVSATSSIELPYYLDFDDHFTLKTQQTTSTSLKVQKIVTPKEGKLDGLLALIKSLGKGQNVIVFANHRDACDRIGEFLDQHEVIFSLFRGGLEQDERESQLTKFRNGSAQVLIATDIAARGIDIPDLDYVVHYQLPPQETTFLHRNGRTARMKATGTCILLMTEKDHLPNYLQEDPEEFIPTPENQAPKPQFATLHINKGKKDKVNKIDLVGFFLQFDFMDKEDLGLIEVKDFFSYVAIKREKYPQAISASQNQRIKRKAIKVSLAN</sequence>
<dbReference type="Pfam" id="PF00270">
    <property type="entry name" value="DEAD"/>
    <property type="match status" value="1"/>
</dbReference>
<keyword evidence="4" id="KW-0067">ATP-binding</keyword>
<dbReference type="Proteomes" id="UP000647339">
    <property type="component" value="Unassembled WGS sequence"/>
</dbReference>
<dbReference type="Gene3D" id="3.40.50.300">
    <property type="entry name" value="P-loop containing nucleotide triphosphate hydrolases"/>
    <property type="match status" value="2"/>
</dbReference>
<dbReference type="SUPFAM" id="SSF52540">
    <property type="entry name" value="P-loop containing nucleoside triphosphate hydrolases"/>
    <property type="match status" value="1"/>
</dbReference>
<keyword evidence="2" id="KW-0378">Hydrolase</keyword>
<dbReference type="CDD" id="cd18787">
    <property type="entry name" value="SF2_C_DEAD"/>
    <property type="match status" value="1"/>
</dbReference>
<keyword evidence="1" id="KW-0547">Nucleotide-binding</keyword>
<dbReference type="CDD" id="cd00268">
    <property type="entry name" value="DEADc"/>
    <property type="match status" value="1"/>
</dbReference>
<evidence type="ECO:0000256" key="5">
    <source>
        <dbReference type="ARBA" id="ARBA00038437"/>
    </source>
</evidence>
<reference evidence="9" key="1">
    <citation type="journal article" date="2019" name="Int. J. Syst. Evol. Microbiol.">
        <title>The Global Catalogue of Microorganisms (GCM) 10K type strain sequencing project: providing services to taxonomists for standard genome sequencing and annotation.</title>
        <authorList>
            <consortium name="The Broad Institute Genomics Platform"/>
            <consortium name="The Broad Institute Genome Sequencing Center for Infectious Disease"/>
            <person name="Wu L."/>
            <person name="Ma J."/>
        </authorList>
    </citation>
    <scope>NUCLEOTIDE SEQUENCE [LARGE SCALE GENOMIC DNA]</scope>
    <source>
        <strain evidence="9">CGMCC 1.15407</strain>
    </source>
</reference>
<evidence type="ECO:0000256" key="1">
    <source>
        <dbReference type="ARBA" id="ARBA00022741"/>
    </source>
</evidence>
<evidence type="ECO:0000313" key="9">
    <source>
        <dbReference type="Proteomes" id="UP000647339"/>
    </source>
</evidence>